<keyword evidence="1" id="KW-1133">Transmembrane helix</keyword>
<keyword evidence="1" id="KW-0472">Membrane</keyword>
<evidence type="ECO:0000313" key="3">
    <source>
        <dbReference type="Proteomes" id="UP000325945"/>
    </source>
</evidence>
<dbReference type="AlphaFoldDB" id="A0A5N6XG10"/>
<gene>
    <name evidence="2" type="ORF">BDV39DRAFT_27409</name>
</gene>
<keyword evidence="1" id="KW-0812">Transmembrane</keyword>
<keyword evidence="3" id="KW-1185">Reference proteome</keyword>
<dbReference type="Proteomes" id="UP000325945">
    <property type="component" value="Unassembled WGS sequence"/>
</dbReference>
<reference evidence="3" key="1">
    <citation type="submission" date="2019-04" db="EMBL/GenBank/DDBJ databases">
        <title>Friends and foes A comparative genomics studyof 23 Aspergillus species from section Flavi.</title>
        <authorList>
            <consortium name="DOE Joint Genome Institute"/>
            <person name="Kjaerbolling I."/>
            <person name="Vesth T."/>
            <person name="Frisvad J.C."/>
            <person name="Nybo J.L."/>
            <person name="Theobald S."/>
            <person name="Kildgaard S."/>
            <person name="Isbrandt T."/>
            <person name="Kuo A."/>
            <person name="Sato A."/>
            <person name="Lyhne E.K."/>
            <person name="Kogle M.E."/>
            <person name="Wiebenga A."/>
            <person name="Kun R.S."/>
            <person name="Lubbers R.J."/>
            <person name="Makela M.R."/>
            <person name="Barry K."/>
            <person name="Chovatia M."/>
            <person name="Clum A."/>
            <person name="Daum C."/>
            <person name="Haridas S."/>
            <person name="He G."/>
            <person name="LaButti K."/>
            <person name="Lipzen A."/>
            <person name="Mondo S."/>
            <person name="Riley R."/>
            <person name="Salamov A."/>
            <person name="Simmons B.A."/>
            <person name="Magnuson J.K."/>
            <person name="Henrissat B."/>
            <person name="Mortensen U.H."/>
            <person name="Larsen T.O."/>
            <person name="Devries R.P."/>
            <person name="Grigoriev I.V."/>
            <person name="Machida M."/>
            <person name="Baker S.E."/>
            <person name="Andersen M.R."/>
        </authorList>
    </citation>
    <scope>NUCLEOTIDE SEQUENCE [LARGE SCALE GENOMIC DNA]</scope>
    <source>
        <strain evidence="3">CBS 130017</strain>
    </source>
</reference>
<evidence type="ECO:0000313" key="2">
    <source>
        <dbReference type="EMBL" id="KAE8330480.1"/>
    </source>
</evidence>
<protein>
    <submittedName>
        <fullName evidence="2">Uncharacterized protein</fullName>
    </submittedName>
</protein>
<dbReference type="EMBL" id="ML741773">
    <property type="protein sequence ID" value="KAE8330480.1"/>
    <property type="molecule type" value="Genomic_DNA"/>
</dbReference>
<feature type="transmembrane region" description="Helical" evidence="1">
    <location>
        <begin position="13"/>
        <end position="39"/>
    </location>
</feature>
<organism evidence="2 3">
    <name type="scientific">Aspergillus sergii</name>
    <dbReference type="NCBI Taxonomy" id="1034303"/>
    <lineage>
        <taxon>Eukaryota</taxon>
        <taxon>Fungi</taxon>
        <taxon>Dikarya</taxon>
        <taxon>Ascomycota</taxon>
        <taxon>Pezizomycotina</taxon>
        <taxon>Eurotiomycetes</taxon>
        <taxon>Eurotiomycetidae</taxon>
        <taxon>Eurotiales</taxon>
        <taxon>Aspergillaceae</taxon>
        <taxon>Aspergillus</taxon>
        <taxon>Aspergillus subgen. Circumdati</taxon>
    </lineage>
</organism>
<sequence>MDLCNEVNAGSRIFLFFSILFYLLLSDYTYLVYISYLAYYLRNGCSESLRVCFFLVGTTGFLRAGLFSLVRTVSSCMYALRHLICFKICGQFCR</sequence>
<name>A0A5N6XG10_9EURO</name>
<proteinExistence type="predicted"/>
<accession>A0A5N6XG10</accession>
<feature type="transmembrane region" description="Helical" evidence="1">
    <location>
        <begin position="51"/>
        <end position="70"/>
    </location>
</feature>
<evidence type="ECO:0000256" key="1">
    <source>
        <dbReference type="SAM" id="Phobius"/>
    </source>
</evidence>